<organism evidence="1 2">
    <name type="scientific">Cetraspora pellucida</name>
    <dbReference type="NCBI Taxonomy" id="1433469"/>
    <lineage>
        <taxon>Eukaryota</taxon>
        <taxon>Fungi</taxon>
        <taxon>Fungi incertae sedis</taxon>
        <taxon>Mucoromycota</taxon>
        <taxon>Glomeromycotina</taxon>
        <taxon>Glomeromycetes</taxon>
        <taxon>Diversisporales</taxon>
        <taxon>Gigasporaceae</taxon>
        <taxon>Cetraspora</taxon>
    </lineage>
</organism>
<gene>
    <name evidence="1" type="ORF">CPELLU_LOCUS8501</name>
</gene>
<evidence type="ECO:0000313" key="1">
    <source>
        <dbReference type="EMBL" id="CAG8633373.1"/>
    </source>
</evidence>
<dbReference type="EMBL" id="CAJVQA010006064">
    <property type="protein sequence ID" value="CAG8633373.1"/>
    <property type="molecule type" value="Genomic_DNA"/>
</dbReference>
<name>A0A9N9D9V2_9GLOM</name>
<dbReference type="PANTHER" id="PTHR45786:SF74">
    <property type="entry name" value="ATP-DEPENDENT DNA HELICASE"/>
    <property type="match status" value="1"/>
</dbReference>
<dbReference type="PANTHER" id="PTHR45786">
    <property type="entry name" value="DNA BINDING PROTEIN-LIKE"/>
    <property type="match status" value="1"/>
</dbReference>
<dbReference type="Proteomes" id="UP000789759">
    <property type="component" value="Unassembled WGS sequence"/>
</dbReference>
<keyword evidence="2" id="KW-1185">Reference proteome</keyword>
<protein>
    <submittedName>
        <fullName evidence="1">13620_t:CDS:1</fullName>
    </submittedName>
</protein>
<dbReference type="AlphaFoldDB" id="A0A9N9D9V2"/>
<evidence type="ECO:0000313" key="2">
    <source>
        <dbReference type="Proteomes" id="UP000789759"/>
    </source>
</evidence>
<sequence>MFHIYIPKINNDYQLALAQYLKQTSKKEIAEKKHTQKFKKLIPIVCYTIFNQTFKKEIDKKKVAQAQCQHHRRQEPNAKLIRAQKTNTKCRKRAVLTPIEHREILYFTRDFSLEADIERMDIECYCCGVLHFQKEWTARNLDQFTSCCHKGTANICKYNGVMAFASIVSNIQSPPGCRLYVYKILGQIYYFFGPVQPSTNDIPTFGQLYFMKTANAQIYRNKNSEVSPFAQAFQIMREVQHKENSTAIEQGRQLIKVQIIFENDCRLDQHHYNALCVNEVAANIISSGDCNFLSHYLAVHPCSDKGWHPNMLNS</sequence>
<dbReference type="OrthoDB" id="2446578at2759"/>
<reference evidence="1" key="1">
    <citation type="submission" date="2021-06" db="EMBL/GenBank/DDBJ databases">
        <authorList>
            <person name="Kallberg Y."/>
            <person name="Tangrot J."/>
            <person name="Rosling A."/>
        </authorList>
    </citation>
    <scope>NUCLEOTIDE SEQUENCE</scope>
    <source>
        <strain evidence="1">FL966</strain>
    </source>
</reference>
<comment type="caution">
    <text evidence="1">The sequence shown here is derived from an EMBL/GenBank/DDBJ whole genome shotgun (WGS) entry which is preliminary data.</text>
</comment>
<proteinExistence type="predicted"/>
<accession>A0A9N9D9V2</accession>